<feature type="binding site" evidence="13">
    <location>
        <begin position="11"/>
        <end position="16"/>
    </location>
    <ligand>
        <name>NAD(+)</name>
        <dbReference type="ChEBI" id="CHEBI:57540"/>
    </ligand>
</feature>
<dbReference type="PIRSF" id="PIRSF000161">
    <property type="entry name" value="DHPR"/>
    <property type="match status" value="1"/>
</dbReference>
<dbReference type="Proteomes" id="UP001183643">
    <property type="component" value="Unassembled WGS sequence"/>
</dbReference>
<evidence type="ECO:0000313" key="16">
    <source>
        <dbReference type="EMBL" id="MDR7273404.1"/>
    </source>
</evidence>
<sequence>MSDTIPVGVLGAHGRMGTEVCKAVGAAADLELVAQIDAGEPLDPAAAARVIVDFTTPDAVMENLRWSIARGIHAVVGTSGFTEEKFAQLRSWLADSPGVGVIVAPNFGIGAVLMMEFAARAARYFESIEIIEQHHPRKLDAPSGTAMHTARLIAAARAEAGLPPMPDATKDELPGARGTDVDGVRVHAIRATGLVAHQEVVFGALGETLTIRHDSLDRASFMPGVLLAVREVPSRPGLTVGLAPLL</sequence>
<evidence type="ECO:0000259" key="15">
    <source>
        <dbReference type="Pfam" id="PF05173"/>
    </source>
</evidence>
<dbReference type="AlphaFoldDB" id="A0AAE4C848"/>
<comment type="subcellular location">
    <subcellularLocation>
        <location evidence="13">Cytoplasm</location>
    </subcellularLocation>
</comment>
<comment type="subunit">
    <text evidence="13">Homotetramer.</text>
</comment>
<dbReference type="SUPFAM" id="SSF55347">
    <property type="entry name" value="Glyceraldehyde-3-phosphate dehydrogenase-like, C-terminal domain"/>
    <property type="match status" value="1"/>
</dbReference>
<dbReference type="GO" id="GO:0008839">
    <property type="term" value="F:4-hydroxy-tetrahydrodipicolinate reductase"/>
    <property type="evidence" value="ECO:0007669"/>
    <property type="project" value="UniProtKB-UniRule"/>
</dbReference>
<evidence type="ECO:0000256" key="5">
    <source>
        <dbReference type="ARBA" id="ARBA00022915"/>
    </source>
</evidence>
<dbReference type="Pfam" id="PF05173">
    <property type="entry name" value="DapB_C"/>
    <property type="match status" value="1"/>
</dbReference>
<dbReference type="Gene3D" id="3.30.360.10">
    <property type="entry name" value="Dihydrodipicolinate Reductase, domain 2"/>
    <property type="match status" value="1"/>
</dbReference>
<evidence type="ECO:0000256" key="4">
    <source>
        <dbReference type="ARBA" id="ARBA00022857"/>
    </source>
</evidence>
<feature type="binding site" evidence="13">
    <location>
        <position position="40"/>
    </location>
    <ligand>
        <name>NAD(+)</name>
        <dbReference type="ChEBI" id="CHEBI:57540"/>
    </ligand>
</feature>
<dbReference type="GO" id="GO:0051287">
    <property type="term" value="F:NAD binding"/>
    <property type="evidence" value="ECO:0007669"/>
    <property type="project" value="UniProtKB-UniRule"/>
</dbReference>
<organism evidence="16 17">
    <name type="scientific">Catenuloplanes atrovinosus</name>
    <dbReference type="NCBI Taxonomy" id="137266"/>
    <lineage>
        <taxon>Bacteria</taxon>
        <taxon>Bacillati</taxon>
        <taxon>Actinomycetota</taxon>
        <taxon>Actinomycetes</taxon>
        <taxon>Micromonosporales</taxon>
        <taxon>Micromonosporaceae</taxon>
        <taxon>Catenuloplanes</taxon>
    </lineage>
</organism>
<dbReference type="GO" id="GO:0019877">
    <property type="term" value="P:diaminopimelate biosynthetic process"/>
    <property type="evidence" value="ECO:0007669"/>
    <property type="project" value="UniProtKB-UniRule"/>
</dbReference>
<feature type="active site" description="Proton donor" evidence="13">
    <location>
        <position position="138"/>
    </location>
</feature>
<comment type="caution">
    <text evidence="13">Lacks conserved residue(s) required for the propagation of feature annotation.</text>
</comment>
<dbReference type="InterPro" id="IPR036291">
    <property type="entry name" value="NAD(P)-bd_dom_sf"/>
</dbReference>
<evidence type="ECO:0000256" key="7">
    <source>
        <dbReference type="ARBA" id="ARBA00023027"/>
    </source>
</evidence>
<evidence type="ECO:0000256" key="9">
    <source>
        <dbReference type="ARBA" id="ARBA00037922"/>
    </source>
</evidence>
<keyword evidence="5 13" id="KW-0220">Diaminopimelate biosynthesis</keyword>
<feature type="domain" description="Dihydrodipicolinate reductase N-terminal" evidence="14">
    <location>
        <begin position="5"/>
        <end position="107"/>
    </location>
</feature>
<evidence type="ECO:0000259" key="14">
    <source>
        <dbReference type="Pfam" id="PF01113"/>
    </source>
</evidence>
<dbReference type="GO" id="GO:0050661">
    <property type="term" value="F:NADP binding"/>
    <property type="evidence" value="ECO:0007669"/>
    <property type="project" value="UniProtKB-UniRule"/>
</dbReference>
<dbReference type="EC" id="1.17.1.8" evidence="10 13"/>
<dbReference type="CDD" id="cd02274">
    <property type="entry name" value="DHDPR_N"/>
    <property type="match status" value="1"/>
</dbReference>
<comment type="similarity">
    <text evidence="1 13">Belongs to the DapB family.</text>
</comment>
<evidence type="ECO:0000256" key="12">
    <source>
        <dbReference type="ARBA" id="ARBA00049396"/>
    </source>
</evidence>
<proteinExistence type="inferred from homology"/>
<dbReference type="PANTHER" id="PTHR20836">
    <property type="entry name" value="DIHYDRODIPICOLINATE REDUCTASE"/>
    <property type="match status" value="1"/>
</dbReference>
<dbReference type="Gene3D" id="3.40.50.720">
    <property type="entry name" value="NAD(P)-binding Rossmann-like Domain"/>
    <property type="match status" value="1"/>
</dbReference>
<keyword evidence="8 13" id="KW-0457">Lysine biosynthesis</keyword>
<feature type="binding site" evidence="13">
    <location>
        <begin position="77"/>
        <end position="79"/>
    </location>
    <ligand>
        <name>NAD(+)</name>
        <dbReference type="ChEBI" id="CHEBI:57540"/>
    </ligand>
</feature>
<dbReference type="HAMAP" id="MF_00102">
    <property type="entry name" value="DapB"/>
    <property type="match status" value="1"/>
</dbReference>
<dbReference type="FunFam" id="3.30.360.10:FF:000009">
    <property type="entry name" value="4-hydroxy-tetrahydrodipicolinate reductase"/>
    <property type="match status" value="1"/>
</dbReference>
<comment type="catalytic activity">
    <reaction evidence="12 13">
        <text>(S)-2,3,4,5-tetrahydrodipicolinate + NAD(+) + H2O = (2S,4S)-4-hydroxy-2,3,4,5-tetrahydrodipicolinate + NADH + H(+)</text>
        <dbReference type="Rhea" id="RHEA:35323"/>
        <dbReference type="ChEBI" id="CHEBI:15377"/>
        <dbReference type="ChEBI" id="CHEBI:15378"/>
        <dbReference type="ChEBI" id="CHEBI:16845"/>
        <dbReference type="ChEBI" id="CHEBI:57540"/>
        <dbReference type="ChEBI" id="CHEBI:57945"/>
        <dbReference type="ChEBI" id="CHEBI:67139"/>
        <dbReference type="EC" id="1.17.1.8"/>
    </reaction>
</comment>
<keyword evidence="2 13" id="KW-0963">Cytoplasm</keyword>
<dbReference type="RefSeq" id="WP_310361749.1">
    <property type="nucleotide sequence ID" value="NZ_JAVDYB010000001.1"/>
</dbReference>
<reference evidence="16" key="1">
    <citation type="submission" date="2023-07" db="EMBL/GenBank/DDBJ databases">
        <title>Sequencing the genomes of 1000 actinobacteria strains.</title>
        <authorList>
            <person name="Klenk H.-P."/>
        </authorList>
    </citation>
    <scope>NUCLEOTIDE SEQUENCE</scope>
    <source>
        <strain evidence="16">DSM 44707</strain>
    </source>
</reference>
<dbReference type="InterPro" id="IPR022664">
    <property type="entry name" value="DapB_N_CS"/>
</dbReference>
<keyword evidence="17" id="KW-1185">Reference proteome</keyword>
<comment type="caution">
    <text evidence="13">Was originally thought to be a dihydrodipicolinate reductase (DHDPR), catalyzing the conversion of dihydrodipicolinate to tetrahydrodipicolinate. However, it was shown in E.coli that the substrate of the enzymatic reaction is not dihydrodipicolinate (DHDP) but in fact (2S,4S)-4-hydroxy-2,3,4,5-tetrahydrodipicolinic acid (HTPA), the product released by the DapA-catalyzed reaction.</text>
</comment>
<feature type="domain" description="Dihydrodipicolinate reductase C-terminal" evidence="15">
    <location>
        <begin position="110"/>
        <end position="240"/>
    </location>
</feature>
<evidence type="ECO:0000256" key="13">
    <source>
        <dbReference type="HAMAP-Rule" id="MF_00102"/>
    </source>
</evidence>
<evidence type="ECO:0000256" key="6">
    <source>
        <dbReference type="ARBA" id="ARBA00023002"/>
    </source>
</evidence>
<keyword evidence="7 13" id="KW-0520">NAD</keyword>
<dbReference type="PANTHER" id="PTHR20836:SF0">
    <property type="entry name" value="4-HYDROXY-TETRAHYDRODIPICOLINATE REDUCTASE 1, CHLOROPLASTIC-RELATED"/>
    <property type="match status" value="1"/>
</dbReference>
<comment type="function">
    <text evidence="13">Catalyzes the conversion of 4-hydroxy-tetrahydrodipicolinate (HTPA) to tetrahydrodipicolinate.</text>
</comment>
<dbReference type="GO" id="GO:0016726">
    <property type="term" value="F:oxidoreductase activity, acting on CH or CH2 groups, NAD or NADP as acceptor"/>
    <property type="evidence" value="ECO:0007669"/>
    <property type="project" value="UniProtKB-UniRule"/>
</dbReference>
<dbReference type="InterPro" id="IPR000846">
    <property type="entry name" value="DapB_N"/>
</dbReference>
<dbReference type="InterPro" id="IPR022663">
    <property type="entry name" value="DapB_C"/>
</dbReference>
<feature type="binding site" evidence="13">
    <location>
        <begin position="144"/>
        <end position="145"/>
    </location>
    <ligand>
        <name>(S)-2,3,4,5-tetrahydrodipicolinate</name>
        <dbReference type="ChEBI" id="CHEBI:16845"/>
    </ligand>
</feature>
<evidence type="ECO:0000256" key="11">
    <source>
        <dbReference type="ARBA" id="ARBA00049080"/>
    </source>
</evidence>
<keyword evidence="3 13" id="KW-0028">Amino-acid biosynthesis</keyword>
<comment type="caution">
    <text evidence="16">The sequence shown here is derived from an EMBL/GenBank/DDBJ whole genome shotgun (WGS) entry which is preliminary data.</text>
</comment>
<feature type="binding site" evidence="13">
    <location>
        <position position="135"/>
    </location>
    <ligand>
        <name>(S)-2,3,4,5-tetrahydrodipicolinate</name>
        <dbReference type="ChEBI" id="CHEBI:16845"/>
    </ligand>
</feature>
<keyword evidence="4 13" id="KW-0521">NADP</keyword>
<keyword evidence="6 13" id="KW-0560">Oxidoreductase</keyword>
<dbReference type="NCBIfam" id="TIGR00036">
    <property type="entry name" value="dapB"/>
    <property type="match status" value="1"/>
</dbReference>
<evidence type="ECO:0000313" key="17">
    <source>
        <dbReference type="Proteomes" id="UP001183643"/>
    </source>
</evidence>
<evidence type="ECO:0000256" key="2">
    <source>
        <dbReference type="ARBA" id="ARBA00022490"/>
    </source>
</evidence>
<gene>
    <name evidence="13" type="primary">dapB</name>
    <name evidence="16" type="ORF">J2S41_000182</name>
</gene>
<evidence type="ECO:0000256" key="10">
    <source>
        <dbReference type="ARBA" id="ARBA00038983"/>
    </source>
</evidence>
<feature type="active site" description="Proton donor/acceptor" evidence="13">
    <location>
        <position position="134"/>
    </location>
</feature>
<protein>
    <recommendedName>
        <fullName evidence="10 13">4-hydroxy-tetrahydrodipicolinate reductase</fullName>
        <shortName evidence="13">HTPA reductase</shortName>
        <ecNumber evidence="10 13">1.17.1.8</ecNumber>
    </recommendedName>
</protein>
<accession>A0AAE4C848</accession>
<name>A0AAE4C848_9ACTN</name>
<dbReference type="EMBL" id="JAVDYB010000001">
    <property type="protein sequence ID" value="MDR7273404.1"/>
    <property type="molecule type" value="Genomic_DNA"/>
</dbReference>
<dbReference type="InterPro" id="IPR023940">
    <property type="entry name" value="DHDPR_bac"/>
</dbReference>
<dbReference type="PROSITE" id="PS01298">
    <property type="entry name" value="DAPB"/>
    <property type="match status" value="1"/>
</dbReference>
<evidence type="ECO:0000256" key="8">
    <source>
        <dbReference type="ARBA" id="ARBA00023154"/>
    </source>
</evidence>
<dbReference type="GO" id="GO:0009089">
    <property type="term" value="P:lysine biosynthetic process via diaminopimelate"/>
    <property type="evidence" value="ECO:0007669"/>
    <property type="project" value="UniProtKB-UniRule"/>
</dbReference>
<dbReference type="Pfam" id="PF01113">
    <property type="entry name" value="DapB_N"/>
    <property type="match status" value="1"/>
</dbReference>
<evidence type="ECO:0000256" key="3">
    <source>
        <dbReference type="ARBA" id="ARBA00022605"/>
    </source>
</evidence>
<evidence type="ECO:0000256" key="1">
    <source>
        <dbReference type="ARBA" id="ARBA00006642"/>
    </source>
</evidence>
<feature type="binding site" evidence="13">
    <location>
        <begin position="104"/>
        <end position="107"/>
    </location>
    <ligand>
        <name>NAD(+)</name>
        <dbReference type="ChEBI" id="CHEBI:57540"/>
    </ligand>
</feature>
<comment type="catalytic activity">
    <reaction evidence="11 13">
        <text>(S)-2,3,4,5-tetrahydrodipicolinate + NADP(+) + H2O = (2S,4S)-4-hydroxy-2,3,4,5-tetrahydrodipicolinate + NADPH + H(+)</text>
        <dbReference type="Rhea" id="RHEA:35331"/>
        <dbReference type="ChEBI" id="CHEBI:15377"/>
        <dbReference type="ChEBI" id="CHEBI:15378"/>
        <dbReference type="ChEBI" id="CHEBI:16845"/>
        <dbReference type="ChEBI" id="CHEBI:57783"/>
        <dbReference type="ChEBI" id="CHEBI:58349"/>
        <dbReference type="ChEBI" id="CHEBI:67139"/>
        <dbReference type="EC" id="1.17.1.8"/>
    </reaction>
</comment>
<dbReference type="GO" id="GO:0005829">
    <property type="term" value="C:cytosol"/>
    <property type="evidence" value="ECO:0007669"/>
    <property type="project" value="TreeGrafter"/>
</dbReference>
<comment type="pathway">
    <text evidence="9 13">Amino-acid biosynthesis; L-lysine biosynthesis via DAP pathway; (S)-tetrahydrodipicolinate from L-aspartate: step 4/4.</text>
</comment>
<dbReference type="SUPFAM" id="SSF51735">
    <property type="entry name" value="NAD(P)-binding Rossmann-fold domains"/>
    <property type="match status" value="1"/>
</dbReference>